<evidence type="ECO:0000313" key="1">
    <source>
        <dbReference type="EMBL" id="EKU90340.1"/>
    </source>
</evidence>
<reference evidence="1 2" key="1">
    <citation type="submission" date="2012-09" db="EMBL/GenBank/DDBJ databases">
        <title>The Genome Sequence of Bacteroides oleiciplenus YIT 12058.</title>
        <authorList>
            <consortium name="The Broad Institute Genome Sequencing Platform"/>
            <person name="Earl A."/>
            <person name="Ward D."/>
            <person name="Feldgarden M."/>
            <person name="Gevers D."/>
            <person name="Morotomi M."/>
            <person name="Walker B."/>
            <person name="Young S.K."/>
            <person name="Zeng Q."/>
            <person name="Gargeya S."/>
            <person name="Fitzgerald M."/>
            <person name="Haas B."/>
            <person name="Abouelleil A."/>
            <person name="Alvarado L."/>
            <person name="Arachchi H.M."/>
            <person name="Berlin A.M."/>
            <person name="Chapman S.B."/>
            <person name="Goldberg J."/>
            <person name="Griggs A."/>
            <person name="Gujja S."/>
            <person name="Hansen M."/>
            <person name="Howarth C."/>
            <person name="Imamovic A."/>
            <person name="Larimer J."/>
            <person name="McCowen C."/>
            <person name="Montmayeur A."/>
            <person name="Murphy C."/>
            <person name="Neiman D."/>
            <person name="Pearson M."/>
            <person name="Priest M."/>
            <person name="Roberts A."/>
            <person name="Saif S."/>
            <person name="Shea T."/>
            <person name="Sisk P."/>
            <person name="Sykes S."/>
            <person name="Wortman J."/>
            <person name="Nusbaum C."/>
            <person name="Birren B."/>
        </authorList>
    </citation>
    <scope>NUCLEOTIDE SEQUENCE [LARGE SCALE GENOMIC DNA]</scope>
    <source>
        <strain evidence="1 2">YIT 12058</strain>
    </source>
</reference>
<proteinExistence type="predicted"/>
<gene>
    <name evidence="1" type="ORF">HMPREF9447_01758</name>
</gene>
<protein>
    <recommendedName>
        <fullName evidence="3">HTH luxR-type domain-containing protein</fullName>
    </recommendedName>
</protein>
<comment type="caution">
    <text evidence="1">The sequence shown here is derived from an EMBL/GenBank/DDBJ whole genome shotgun (WGS) entry which is preliminary data.</text>
</comment>
<name>K9EMH7_9BACE</name>
<evidence type="ECO:0000313" key="2">
    <source>
        <dbReference type="Proteomes" id="UP000009872"/>
    </source>
</evidence>
<evidence type="ECO:0008006" key="3">
    <source>
        <dbReference type="Google" id="ProtNLM"/>
    </source>
</evidence>
<dbReference type="GO" id="GO:0003677">
    <property type="term" value="F:DNA binding"/>
    <property type="evidence" value="ECO:0007669"/>
    <property type="project" value="InterPro"/>
</dbReference>
<dbReference type="PATRIC" id="fig|742727.4.peg.1787"/>
<accession>K9EMH7</accession>
<sequence length="173" mass="20004">MTKEFLSMRVEDKYFGDINVDKSSSREIMDTYKDNWSACLLYRNKQLTRQLKDYQKVTALVECSSSLMVAMGQLLCLHQKPAYGIVRDEAEWHSLFIVIDLFYGGCLLETLASFHLSAQELRLCYLIRARLPNKTIALLFNITPRSVLKSKQRIKAKLSLSGTDSFDRYIQQC</sequence>
<dbReference type="GO" id="GO:0006355">
    <property type="term" value="P:regulation of DNA-templated transcription"/>
    <property type="evidence" value="ECO:0007669"/>
    <property type="project" value="InterPro"/>
</dbReference>
<dbReference type="STRING" id="742727.HMPREF9447_01758"/>
<dbReference type="Proteomes" id="UP000009872">
    <property type="component" value="Unassembled WGS sequence"/>
</dbReference>
<dbReference type="eggNOG" id="ENOG5030MT0">
    <property type="taxonomic scope" value="Bacteria"/>
</dbReference>
<keyword evidence="2" id="KW-1185">Reference proteome</keyword>
<dbReference type="SUPFAM" id="SSF46894">
    <property type="entry name" value="C-terminal effector domain of the bipartite response regulators"/>
    <property type="match status" value="1"/>
</dbReference>
<dbReference type="HOGENOM" id="CLU_1782970_0_0_10"/>
<organism evidence="1 2">
    <name type="scientific">Bacteroides oleiciplenus YIT 12058</name>
    <dbReference type="NCBI Taxonomy" id="742727"/>
    <lineage>
        <taxon>Bacteria</taxon>
        <taxon>Pseudomonadati</taxon>
        <taxon>Bacteroidota</taxon>
        <taxon>Bacteroidia</taxon>
        <taxon>Bacteroidales</taxon>
        <taxon>Bacteroidaceae</taxon>
        <taxon>Bacteroides</taxon>
    </lineage>
</organism>
<dbReference type="AlphaFoldDB" id="K9EMH7"/>
<dbReference type="InterPro" id="IPR016032">
    <property type="entry name" value="Sig_transdc_resp-reg_C-effctor"/>
</dbReference>
<dbReference type="EMBL" id="ADLF01000009">
    <property type="protein sequence ID" value="EKU90340.1"/>
    <property type="molecule type" value="Genomic_DNA"/>
</dbReference>